<organism evidence="3 4">
    <name type="scientific">Kuraishia capsulata CBS 1993</name>
    <dbReference type="NCBI Taxonomy" id="1382522"/>
    <lineage>
        <taxon>Eukaryota</taxon>
        <taxon>Fungi</taxon>
        <taxon>Dikarya</taxon>
        <taxon>Ascomycota</taxon>
        <taxon>Saccharomycotina</taxon>
        <taxon>Pichiomycetes</taxon>
        <taxon>Pichiales</taxon>
        <taxon>Pichiaceae</taxon>
        <taxon>Kuraishia</taxon>
    </lineage>
</organism>
<reference evidence="3" key="2">
    <citation type="submission" date="2014-02" db="EMBL/GenBank/DDBJ databases">
        <title>Complete DNA sequence of /Kuraishia capsulata/ illustrates novel genomic features among budding yeasts (/Saccharomycotina/).</title>
        <authorList>
            <person name="Morales L."/>
            <person name="Noel B."/>
            <person name="Porcel B."/>
            <person name="Marcet-Houben M."/>
            <person name="Hullo M-F."/>
            <person name="Sacerdot C."/>
            <person name="Tekaia F."/>
            <person name="Leh-Louis V."/>
            <person name="Despons L."/>
            <person name="Khanna V."/>
            <person name="Aury J-M."/>
            <person name="Barbe V."/>
            <person name="Couloux A."/>
            <person name="Labadie K."/>
            <person name="Pelletier E."/>
            <person name="Souciet J-L."/>
            <person name="Boekhout T."/>
            <person name="Gabaldon T."/>
            <person name="Wincker P."/>
            <person name="Dujon B."/>
        </authorList>
    </citation>
    <scope>NUCLEOTIDE SEQUENCE</scope>
    <source>
        <strain evidence="3">CBS 1993</strain>
    </source>
</reference>
<dbReference type="HOGENOM" id="CLU_026803_0_0_1"/>
<evidence type="ECO:0000256" key="1">
    <source>
        <dbReference type="SAM" id="SignalP"/>
    </source>
</evidence>
<keyword evidence="4" id="KW-1185">Reference proteome</keyword>
<feature type="chain" id="PRO_5004880762" description="Phytase-like domain-containing protein" evidence="1">
    <location>
        <begin position="20"/>
        <end position="645"/>
    </location>
</feature>
<feature type="signal peptide" evidence="1">
    <location>
        <begin position="1"/>
        <end position="19"/>
    </location>
</feature>
<evidence type="ECO:0000259" key="2">
    <source>
        <dbReference type="Pfam" id="PF13449"/>
    </source>
</evidence>
<dbReference type="Pfam" id="PF13449">
    <property type="entry name" value="Phytase-like"/>
    <property type="match status" value="1"/>
</dbReference>
<dbReference type="EMBL" id="HG793129">
    <property type="protein sequence ID" value="CDK28512.1"/>
    <property type="molecule type" value="Genomic_DNA"/>
</dbReference>
<dbReference type="STRING" id="1382522.W6MTK1"/>
<dbReference type="InterPro" id="IPR027372">
    <property type="entry name" value="Phytase-like_dom"/>
</dbReference>
<sequence>MVSYRSLLAAAIAVTTSSASFVPDNLSADDPVSSISIDGIDFVYEGLVGYGALSGSTVDKFGDTISIGSSLKIQKNTITTSKDSDGNLVYSFTVYGLPDRGWNTNGTLNFANRLYKLGVTFTPASSSSDQNIVWNYEDSILLRDPSGTVMSGLDCNSTIDFDGFPDLPAVRYSGDGFGGAGGGGYTVCLDSEAVELIGGDIENGFWISDEYGPYSYRFGGDGILQAAFQPPSAFLPRRKSAISFSADSAPIYDPSLDSGDTDSGRVDNQGFEGMTISPDAKYGYLLIQSALTQDGGDSKTSNNNARMIKYDLSTLEAVAEYVLELPTFTDPTKKASANPRTAAQSEILYLADDKFLVLARDSGHGRAQDDTTSIYRKICVYGLSNASDILGLYDGATDSIAPSGNLIDSITPAVCHPLVDINDANELTKFGLHNGGDDNEFLLNEKWESMDVFPVEGTTDEFYLLIASDDDFITQNGFMNFGRFPYADSTGANLDSQSLIFKVKLPTLEHNITNTTSTTSASTSIYPMSTFSSIYSAGYGNHTLTTLSSDSQSESTSLLVTTVTTVVPCSTNPAGAVSYTESTEVLTITCTTNKCVLPESSSSSSSISGSSYTSPATVSEIQTNGGAIEKTSLFAVLSFVLFLFI</sequence>
<dbReference type="OrthoDB" id="425936at2759"/>
<name>W6MTK1_9ASCO</name>
<feature type="domain" description="Phytase-like" evidence="2">
    <location>
        <begin position="131"/>
        <end position="472"/>
    </location>
</feature>
<gene>
    <name evidence="3" type="ORF">KUCA_T00004495001</name>
</gene>
<dbReference type="PANTHER" id="PTHR37957">
    <property type="entry name" value="BLR7070 PROTEIN"/>
    <property type="match status" value="1"/>
</dbReference>
<dbReference type="AlphaFoldDB" id="W6MTK1"/>
<keyword evidence="1" id="KW-0732">Signal</keyword>
<evidence type="ECO:0000313" key="3">
    <source>
        <dbReference type="EMBL" id="CDK28512.1"/>
    </source>
</evidence>
<evidence type="ECO:0000313" key="4">
    <source>
        <dbReference type="Proteomes" id="UP000019384"/>
    </source>
</evidence>
<accession>W6MTK1</accession>
<dbReference type="PANTHER" id="PTHR37957:SF1">
    <property type="entry name" value="PHYTASE-LIKE DOMAIN-CONTAINING PROTEIN"/>
    <property type="match status" value="1"/>
</dbReference>
<reference evidence="3" key="1">
    <citation type="submission" date="2013-12" db="EMBL/GenBank/DDBJ databases">
        <authorList>
            <person name="Genoscope - CEA"/>
        </authorList>
    </citation>
    <scope>NUCLEOTIDE SEQUENCE</scope>
    <source>
        <strain evidence="3">CBS 1993</strain>
    </source>
</reference>
<dbReference type="RefSeq" id="XP_022460502.1">
    <property type="nucleotide sequence ID" value="XM_022601235.1"/>
</dbReference>
<proteinExistence type="predicted"/>
<protein>
    <recommendedName>
        <fullName evidence="2">Phytase-like domain-containing protein</fullName>
    </recommendedName>
</protein>
<dbReference type="Proteomes" id="UP000019384">
    <property type="component" value="Unassembled WGS sequence"/>
</dbReference>
<dbReference type="GeneID" id="34521890"/>